<dbReference type="RefSeq" id="WP_386098508.1">
    <property type="nucleotide sequence ID" value="NZ_JBHUOZ010000003.1"/>
</dbReference>
<gene>
    <name evidence="1" type="ORF">ACFS6H_11520</name>
</gene>
<dbReference type="Proteomes" id="UP001597511">
    <property type="component" value="Unassembled WGS sequence"/>
</dbReference>
<evidence type="ECO:0008006" key="3">
    <source>
        <dbReference type="Google" id="ProtNLM"/>
    </source>
</evidence>
<name>A0ABW6A4U2_9BACT</name>
<reference evidence="2" key="1">
    <citation type="journal article" date="2019" name="Int. J. Syst. Evol. Microbiol.">
        <title>The Global Catalogue of Microorganisms (GCM) 10K type strain sequencing project: providing services to taxonomists for standard genome sequencing and annotation.</title>
        <authorList>
            <consortium name="The Broad Institute Genomics Platform"/>
            <consortium name="The Broad Institute Genome Sequencing Center for Infectious Disease"/>
            <person name="Wu L."/>
            <person name="Ma J."/>
        </authorList>
    </citation>
    <scope>NUCLEOTIDE SEQUENCE [LARGE SCALE GENOMIC DNA]</scope>
    <source>
        <strain evidence="2">KCTC 23299</strain>
    </source>
</reference>
<evidence type="ECO:0000313" key="2">
    <source>
        <dbReference type="Proteomes" id="UP001597511"/>
    </source>
</evidence>
<keyword evidence="2" id="KW-1185">Reference proteome</keyword>
<accession>A0ABW6A4U2</accession>
<proteinExistence type="predicted"/>
<sequence length="1261" mass="142489">MSFIIGGLLVLLISFHFWFINHAETFIEDMVSSQSNGKLHLKVKKFKFNWFSKHMELENAHFFSTDTATNNTAYDLVVQKVKLSVKGVLPFLIDKQLLIDSLSLIKPAITVTQLRSKQSSSDTASTPLSIPQEMGKVYNSIQEALDVLDVRMFYMENAAFTLLNNTRPNEIPLHITNINLRLNNIFVSGRDSLASKKILFSDNLTVTTHKQNIHFPDGRHILSFKNFELDVQHKMVEFDECTIEATESDNKKSTFAVFFEKLKLTNLNFDSLYHKEIIQADSVYCTRPTFKLDITLPGNKDSATAPQIDKLIQQLTGDIALKNVIIKDGSFDIRTERNGVPNTFTSEHNNFELKGLKILQHAPKPIAIEQFNMGIRNFENFLKDSTYSIQFDSILFYNNQINLNKFVYHELKNNKPLNTISMDRFSLDGLSWDHLVLERVVKAANVTLVNPVIQYTLLPQKKYNNNTIYETLAGLGKQMQLQQLHIKNGQIEVILPDKSKFNLYGANFSILGEKLVQSTRIADIQEALQTVYFTRGVYKNGNTSIQLQDIRFSGTENKLLAKTVTYQDKSGTNITAGDVSIDAFSFDEKLNNIVINQLGWSNARASIISHTPQQQQAINRFVVQQVRGNNTQLHMVNKGSTINAYLDKISCSRISNTGQQSGLIINGLVTSGKDLSLSTAANELRIGFFDIKDGQASTVRDISFSNISPDDSLLVRIPEIKLNPDINAILAQTTTAKDIVITDPVLRYYRKKENNDVSVNPKIKFPAIRVNNLLINNPQVHYYTVTENGTTSITWQDREAKSRIQLQHILSKDGQTIEIGNTNLAAQGIAVLTANKHLLKSDNGSFAIELDNTLLTATETGTIEWETHLKHFTANKLVFDSLQENKTGSLVINKARLSNITIKPLYLLRPYDLISNNADFSLSEVTGSYQNDLNRFNWYNLRYQKSNSSFTIDSFAYSPLMSRDEFVKQLQYQADYLQAKTKSIHIGPFNWGQYIKDSSFNVGSIVINDGYISTFRDKRIPRHVGAVKPLPVGRLKSIPIKLAVDSITLQNGLVQYEEINEKTNSVGRINVNRLNSKIYNASNYDHTATDSLYIYAHADLEEVIATDLYVAQSYRDSASGFYMTVDMGEADLTSINPILASLASAKFKSGKIDSLKMQVTGNDDYAYGTMDMKYKNIRIQLFKNGDEHNKNVLTRVLSFVANTFVIKKNNKNRTGIVFFERLKDRSSINYLVKTTLNGVINSTGATSKSKQRKKYKRALKK</sequence>
<organism evidence="1 2">
    <name type="scientific">Terrimonas rubra</name>
    <dbReference type="NCBI Taxonomy" id="1035890"/>
    <lineage>
        <taxon>Bacteria</taxon>
        <taxon>Pseudomonadati</taxon>
        <taxon>Bacteroidota</taxon>
        <taxon>Chitinophagia</taxon>
        <taxon>Chitinophagales</taxon>
        <taxon>Chitinophagaceae</taxon>
        <taxon>Terrimonas</taxon>
    </lineage>
</organism>
<comment type="caution">
    <text evidence="1">The sequence shown here is derived from an EMBL/GenBank/DDBJ whole genome shotgun (WGS) entry which is preliminary data.</text>
</comment>
<dbReference type="EMBL" id="JBHUOZ010000003">
    <property type="protein sequence ID" value="MFD2920344.1"/>
    <property type="molecule type" value="Genomic_DNA"/>
</dbReference>
<evidence type="ECO:0000313" key="1">
    <source>
        <dbReference type="EMBL" id="MFD2920344.1"/>
    </source>
</evidence>
<protein>
    <recommendedName>
        <fullName evidence="3">AsmA-like C-terminal region</fullName>
    </recommendedName>
</protein>